<evidence type="ECO:0000313" key="4">
    <source>
        <dbReference type="Proteomes" id="UP000662074"/>
    </source>
</evidence>
<dbReference type="PROSITE" id="PS51742">
    <property type="entry name" value="PPC"/>
    <property type="match status" value="1"/>
</dbReference>
<dbReference type="AlphaFoldDB" id="A0A917J7X0"/>
<sequence>MKASLITALICAFSLTAALAQEYVSPTKSPETGKSPGVKVKLISQNDRVKTYAVIFAKGDEVVSGLAEFAEKYKVTSARFTGIGDATSAKVGWFDKSRSQFKVIPITTPGEITSLVGDIATYQGKPVVHGHLAVATEDGIVHGGHLLQAYIFPTLEVIVTVEEKPLYKRLDPETGATVIDANQ</sequence>
<reference evidence="3" key="2">
    <citation type="submission" date="2020-09" db="EMBL/GenBank/DDBJ databases">
        <authorList>
            <person name="Sun Q."/>
            <person name="Sedlacek I."/>
        </authorList>
    </citation>
    <scope>NUCLEOTIDE SEQUENCE</scope>
    <source>
        <strain evidence="3">CCM 8711</strain>
    </source>
</reference>
<reference evidence="3" key="1">
    <citation type="journal article" date="2014" name="Int. J. Syst. Evol. Microbiol.">
        <title>Complete genome sequence of Corynebacterium casei LMG S-19264T (=DSM 44701T), isolated from a smear-ripened cheese.</title>
        <authorList>
            <consortium name="US DOE Joint Genome Institute (JGI-PGF)"/>
            <person name="Walter F."/>
            <person name="Albersmeier A."/>
            <person name="Kalinowski J."/>
            <person name="Ruckert C."/>
        </authorList>
    </citation>
    <scope>NUCLEOTIDE SEQUENCE</scope>
    <source>
        <strain evidence="3">CCM 8711</strain>
    </source>
</reference>
<protein>
    <recommendedName>
        <fullName evidence="2">PPC domain-containing protein</fullName>
    </recommendedName>
</protein>
<gene>
    <name evidence="3" type="ORF">GCM10011425_03030</name>
</gene>
<organism evidence="3 4">
    <name type="scientific">Mucilaginibacter galii</name>
    <dbReference type="NCBI Taxonomy" id="2005073"/>
    <lineage>
        <taxon>Bacteria</taxon>
        <taxon>Pseudomonadati</taxon>
        <taxon>Bacteroidota</taxon>
        <taxon>Sphingobacteriia</taxon>
        <taxon>Sphingobacteriales</taxon>
        <taxon>Sphingobacteriaceae</taxon>
        <taxon>Mucilaginibacter</taxon>
    </lineage>
</organism>
<evidence type="ECO:0000259" key="2">
    <source>
        <dbReference type="PROSITE" id="PS51742"/>
    </source>
</evidence>
<dbReference type="SUPFAM" id="SSF117856">
    <property type="entry name" value="AF0104/ALDC/Ptd012-like"/>
    <property type="match status" value="1"/>
</dbReference>
<proteinExistence type="predicted"/>
<dbReference type="PANTHER" id="PTHR34988">
    <property type="entry name" value="PROTEIN, PUTATIVE-RELATED"/>
    <property type="match status" value="1"/>
</dbReference>
<keyword evidence="1" id="KW-0732">Signal</keyword>
<comment type="caution">
    <text evidence="3">The sequence shown here is derived from an EMBL/GenBank/DDBJ whole genome shotgun (WGS) entry which is preliminary data.</text>
</comment>
<dbReference type="RefSeq" id="WP_188413134.1">
    <property type="nucleotide sequence ID" value="NZ_BMDO01000001.1"/>
</dbReference>
<dbReference type="CDD" id="cd11378">
    <property type="entry name" value="DUF296"/>
    <property type="match status" value="1"/>
</dbReference>
<dbReference type="PANTHER" id="PTHR34988:SF1">
    <property type="entry name" value="DNA-BINDING PROTEIN"/>
    <property type="match status" value="1"/>
</dbReference>
<feature type="signal peptide" evidence="1">
    <location>
        <begin position="1"/>
        <end position="20"/>
    </location>
</feature>
<dbReference type="EMBL" id="BMDO01000001">
    <property type="protein sequence ID" value="GGI49091.1"/>
    <property type="molecule type" value="Genomic_DNA"/>
</dbReference>
<dbReference type="Gene3D" id="3.30.1330.80">
    <property type="entry name" value="Hypothetical protein, similar to alpha- acetolactate decarboxylase, domain 2"/>
    <property type="match status" value="1"/>
</dbReference>
<dbReference type="Pfam" id="PF03479">
    <property type="entry name" value="PCC"/>
    <property type="match status" value="1"/>
</dbReference>
<accession>A0A917J7X0</accession>
<dbReference type="Proteomes" id="UP000662074">
    <property type="component" value="Unassembled WGS sequence"/>
</dbReference>
<evidence type="ECO:0000256" key="1">
    <source>
        <dbReference type="SAM" id="SignalP"/>
    </source>
</evidence>
<keyword evidence="4" id="KW-1185">Reference proteome</keyword>
<feature type="chain" id="PRO_5037873976" description="PPC domain-containing protein" evidence="1">
    <location>
        <begin position="21"/>
        <end position="183"/>
    </location>
</feature>
<dbReference type="InterPro" id="IPR005175">
    <property type="entry name" value="PPC_dom"/>
</dbReference>
<name>A0A917J7X0_9SPHI</name>
<feature type="domain" description="PPC" evidence="2">
    <location>
        <begin position="46"/>
        <end position="182"/>
    </location>
</feature>
<evidence type="ECO:0000313" key="3">
    <source>
        <dbReference type="EMBL" id="GGI49091.1"/>
    </source>
</evidence>